<feature type="signal peptide" evidence="1">
    <location>
        <begin position="1"/>
        <end position="19"/>
    </location>
</feature>
<accession>A0ABV8KH15</accession>
<reference evidence="3" key="1">
    <citation type="journal article" date="2019" name="Int. J. Syst. Evol. Microbiol.">
        <title>The Global Catalogue of Microorganisms (GCM) 10K type strain sequencing project: providing services to taxonomists for standard genome sequencing and annotation.</title>
        <authorList>
            <consortium name="The Broad Institute Genomics Platform"/>
            <consortium name="The Broad Institute Genome Sequencing Center for Infectious Disease"/>
            <person name="Wu L."/>
            <person name="Ma J."/>
        </authorList>
    </citation>
    <scope>NUCLEOTIDE SEQUENCE [LARGE SCALE GENOMIC DNA]</scope>
    <source>
        <strain evidence="3">2902at01</strain>
    </source>
</reference>
<comment type="caution">
    <text evidence="2">The sequence shown here is derived from an EMBL/GenBank/DDBJ whole genome shotgun (WGS) entry which is preliminary data.</text>
</comment>
<dbReference type="RefSeq" id="WP_377542438.1">
    <property type="nucleotide sequence ID" value="NZ_JBHSBN010000002.1"/>
</dbReference>
<evidence type="ECO:0000256" key="1">
    <source>
        <dbReference type="SAM" id="SignalP"/>
    </source>
</evidence>
<dbReference type="Proteomes" id="UP001595868">
    <property type="component" value="Unassembled WGS sequence"/>
</dbReference>
<keyword evidence="3" id="KW-1185">Reference proteome</keyword>
<sequence>MLVALVMGTIFAGVSEAPAAAATLYYKVGTHVSKDTVFASPSNLHCFAPAGHGATMCVRYDKRVIYVRSDAKNGYFKLGQVSAAGRIYLCQNNYKNSSGQNTWVACQWNWPKPSGRCYVPRTGHGQADWYELSFGGPLKCY</sequence>
<gene>
    <name evidence="2" type="ORF">ACFOX0_05515</name>
</gene>
<name>A0ABV8KH15_9ACTN</name>
<evidence type="ECO:0000313" key="3">
    <source>
        <dbReference type="Proteomes" id="UP001595868"/>
    </source>
</evidence>
<evidence type="ECO:0000313" key="2">
    <source>
        <dbReference type="EMBL" id="MFC4105398.1"/>
    </source>
</evidence>
<protein>
    <recommendedName>
        <fullName evidence="4">Secreted protein</fullName>
    </recommendedName>
</protein>
<keyword evidence="1" id="KW-0732">Signal</keyword>
<organism evidence="2 3">
    <name type="scientific">Micromonospora zhanjiangensis</name>
    <dbReference type="NCBI Taxonomy" id="1522057"/>
    <lineage>
        <taxon>Bacteria</taxon>
        <taxon>Bacillati</taxon>
        <taxon>Actinomycetota</taxon>
        <taxon>Actinomycetes</taxon>
        <taxon>Micromonosporales</taxon>
        <taxon>Micromonosporaceae</taxon>
        <taxon>Micromonospora</taxon>
    </lineage>
</organism>
<dbReference type="EMBL" id="JBHSBN010000002">
    <property type="protein sequence ID" value="MFC4105398.1"/>
    <property type="molecule type" value="Genomic_DNA"/>
</dbReference>
<evidence type="ECO:0008006" key="4">
    <source>
        <dbReference type="Google" id="ProtNLM"/>
    </source>
</evidence>
<proteinExistence type="predicted"/>
<feature type="chain" id="PRO_5046713081" description="Secreted protein" evidence="1">
    <location>
        <begin position="20"/>
        <end position="141"/>
    </location>
</feature>